<organism evidence="1">
    <name type="scientific">viral metagenome</name>
    <dbReference type="NCBI Taxonomy" id="1070528"/>
    <lineage>
        <taxon>unclassified sequences</taxon>
        <taxon>metagenomes</taxon>
        <taxon>organismal metagenomes</taxon>
    </lineage>
</organism>
<dbReference type="EMBL" id="MN740990">
    <property type="protein sequence ID" value="QHU21463.1"/>
    <property type="molecule type" value="Genomic_DNA"/>
</dbReference>
<accession>A0A6C0KW38</accession>
<dbReference type="AlphaFoldDB" id="A0A6C0KW38"/>
<sequence length="43" mass="5008">MINTRTIVNGEVKIVDVNEKDIIKKLEKEGMDKVSKLFRTFLN</sequence>
<reference evidence="1" key="1">
    <citation type="journal article" date="2020" name="Nature">
        <title>Giant virus diversity and host interactions through global metagenomics.</title>
        <authorList>
            <person name="Schulz F."/>
            <person name="Roux S."/>
            <person name="Paez-Espino D."/>
            <person name="Jungbluth S."/>
            <person name="Walsh D.A."/>
            <person name="Denef V.J."/>
            <person name="McMahon K.D."/>
            <person name="Konstantinidis K.T."/>
            <person name="Eloe-Fadrosh E.A."/>
            <person name="Kyrpides N.C."/>
            <person name="Woyke T."/>
        </authorList>
    </citation>
    <scope>NUCLEOTIDE SEQUENCE</scope>
    <source>
        <strain evidence="1">GVMAG-S-3300013094-109</strain>
    </source>
</reference>
<name>A0A6C0KW38_9ZZZZ</name>
<evidence type="ECO:0000313" key="1">
    <source>
        <dbReference type="EMBL" id="QHU21463.1"/>
    </source>
</evidence>
<proteinExistence type="predicted"/>
<protein>
    <submittedName>
        <fullName evidence="1">Uncharacterized protein</fullName>
    </submittedName>
</protein>